<sequence>MTLAAALREPRLHDQLMPNTVLLEYAYDNRTAAALTHRGHRVTWVHEGLSAVQAIMRLDDGTFDAVGEPRQHNSAGLVV</sequence>
<protein>
    <submittedName>
        <fullName evidence="1">Uncharacterized protein</fullName>
    </submittedName>
</protein>
<name>A0A8H4LY64_9HYPO</name>
<dbReference type="InterPro" id="IPR043137">
    <property type="entry name" value="GGT_ssub_C"/>
</dbReference>
<evidence type="ECO:0000313" key="2">
    <source>
        <dbReference type="Proteomes" id="UP000557566"/>
    </source>
</evidence>
<dbReference type="AlphaFoldDB" id="A0A8H4LY64"/>
<evidence type="ECO:0000313" key="1">
    <source>
        <dbReference type="EMBL" id="KAF4507111.1"/>
    </source>
</evidence>
<dbReference type="EMBL" id="JAAVMX010000006">
    <property type="protein sequence ID" value="KAF4507111.1"/>
    <property type="molecule type" value="Genomic_DNA"/>
</dbReference>
<dbReference type="InterPro" id="IPR029055">
    <property type="entry name" value="Ntn_hydrolases_N"/>
</dbReference>
<gene>
    <name evidence="1" type="ORF">G6O67_005784</name>
</gene>
<dbReference type="OrthoDB" id="1081007at2759"/>
<proteinExistence type="predicted"/>
<organism evidence="1 2">
    <name type="scientific">Ophiocordyceps sinensis</name>
    <dbReference type="NCBI Taxonomy" id="72228"/>
    <lineage>
        <taxon>Eukaryota</taxon>
        <taxon>Fungi</taxon>
        <taxon>Dikarya</taxon>
        <taxon>Ascomycota</taxon>
        <taxon>Pezizomycotina</taxon>
        <taxon>Sordariomycetes</taxon>
        <taxon>Hypocreomycetidae</taxon>
        <taxon>Hypocreales</taxon>
        <taxon>Ophiocordycipitaceae</taxon>
        <taxon>Ophiocordyceps</taxon>
    </lineage>
</organism>
<accession>A0A8H4LY64</accession>
<dbReference type="Proteomes" id="UP000557566">
    <property type="component" value="Unassembled WGS sequence"/>
</dbReference>
<reference evidence="1 2" key="1">
    <citation type="journal article" date="2020" name="Genome Biol. Evol.">
        <title>A new high-quality draft genome assembly of the Chinese cordyceps Ophiocordyceps sinensis.</title>
        <authorList>
            <person name="Shu R."/>
            <person name="Zhang J."/>
            <person name="Meng Q."/>
            <person name="Zhang H."/>
            <person name="Zhou G."/>
            <person name="Li M."/>
            <person name="Wu P."/>
            <person name="Zhao Y."/>
            <person name="Chen C."/>
            <person name="Qin Q."/>
        </authorList>
    </citation>
    <scope>NUCLEOTIDE SEQUENCE [LARGE SCALE GENOMIC DNA]</scope>
    <source>
        <strain evidence="1 2">IOZ07</strain>
    </source>
</reference>
<dbReference type="Gene3D" id="3.60.20.40">
    <property type="match status" value="1"/>
</dbReference>
<dbReference type="Pfam" id="PF01019">
    <property type="entry name" value="G_glu_transpept"/>
    <property type="match status" value="1"/>
</dbReference>
<comment type="caution">
    <text evidence="1">The sequence shown here is derived from an EMBL/GenBank/DDBJ whole genome shotgun (WGS) entry which is preliminary data.</text>
</comment>
<keyword evidence="2" id="KW-1185">Reference proteome</keyword>
<dbReference type="SUPFAM" id="SSF56235">
    <property type="entry name" value="N-terminal nucleophile aminohydrolases (Ntn hydrolases)"/>
    <property type="match status" value="1"/>
</dbReference>